<evidence type="ECO:0000256" key="2">
    <source>
        <dbReference type="ARBA" id="ARBA00023125"/>
    </source>
</evidence>
<evidence type="ECO:0000259" key="5">
    <source>
        <dbReference type="PROSITE" id="PS01124"/>
    </source>
</evidence>
<feature type="domain" description="HTH araC/xylS-type" evidence="5">
    <location>
        <begin position="667"/>
        <end position="764"/>
    </location>
</feature>
<dbReference type="RefSeq" id="WP_166153942.1">
    <property type="nucleotide sequence ID" value="NZ_JAAOIW010000013.1"/>
</dbReference>
<gene>
    <name evidence="6" type="ORF">G9U52_27810</name>
</gene>
<keyword evidence="3" id="KW-0804">Transcription</keyword>
<comment type="caution">
    <text evidence="6">The sequence shown here is derived from an EMBL/GenBank/DDBJ whole genome shotgun (WGS) entry which is preliminary data.</text>
</comment>
<keyword evidence="4" id="KW-0472">Membrane</keyword>
<keyword evidence="2" id="KW-0238">DNA-binding</keyword>
<evidence type="ECO:0000313" key="6">
    <source>
        <dbReference type="EMBL" id="NHN33629.1"/>
    </source>
</evidence>
<dbReference type="InterPro" id="IPR018062">
    <property type="entry name" value="HTH_AraC-typ_CS"/>
</dbReference>
<feature type="transmembrane region" description="Helical" evidence="4">
    <location>
        <begin position="12"/>
        <end position="34"/>
    </location>
</feature>
<dbReference type="SMART" id="SM00342">
    <property type="entry name" value="HTH_ARAC"/>
    <property type="match status" value="1"/>
</dbReference>
<dbReference type="InterPro" id="IPR018060">
    <property type="entry name" value="HTH_AraC"/>
</dbReference>
<reference evidence="6" key="1">
    <citation type="submission" date="2020-03" db="EMBL/GenBank/DDBJ databases">
        <title>Draft sequencing of Paenibacilllus sp. S3N08.</title>
        <authorList>
            <person name="Kim D.-U."/>
        </authorList>
    </citation>
    <scope>NUCLEOTIDE SEQUENCE</scope>
    <source>
        <strain evidence="6">S3N08</strain>
    </source>
</reference>
<keyword evidence="4" id="KW-1133">Transmembrane helix</keyword>
<dbReference type="InterPro" id="IPR009057">
    <property type="entry name" value="Homeodomain-like_sf"/>
</dbReference>
<proteinExistence type="predicted"/>
<keyword evidence="4" id="KW-0812">Transmembrane</keyword>
<keyword evidence="7" id="KW-1185">Reference proteome</keyword>
<name>A0ABX0JB34_9BACL</name>
<evidence type="ECO:0000256" key="1">
    <source>
        <dbReference type="ARBA" id="ARBA00023015"/>
    </source>
</evidence>
<dbReference type="PROSITE" id="PS01124">
    <property type="entry name" value="HTH_ARAC_FAMILY_2"/>
    <property type="match status" value="1"/>
</dbReference>
<dbReference type="PANTHER" id="PTHR43280:SF28">
    <property type="entry name" value="HTH-TYPE TRANSCRIPTIONAL ACTIVATOR RHAS"/>
    <property type="match status" value="1"/>
</dbReference>
<organism evidence="6 7">
    <name type="scientific">Paenibacillus agricola</name>
    <dbReference type="NCBI Taxonomy" id="2716264"/>
    <lineage>
        <taxon>Bacteria</taxon>
        <taxon>Bacillati</taxon>
        <taxon>Bacillota</taxon>
        <taxon>Bacilli</taxon>
        <taxon>Bacillales</taxon>
        <taxon>Paenibacillaceae</taxon>
        <taxon>Paenibacillus</taxon>
    </lineage>
</organism>
<dbReference type="Proteomes" id="UP001165962">
    <property type="component" value="Unassembled WGS sequence"/>
</dbReference>
<dbReference type="Pfam" id="PF12833">
    <property type="entry name" value="HTH_18"/>
    <property type="match status" value="1"/>
</dbReference>
<dbReference type="PROSITE" id="PS00041">
    <property type="entry name" value="HTH_ARAC_FAMILY_1"/>
    <property type="match status" value="1"/>
</dbReference>
<evidence type="ECO:0000313" key="7">
    <source>
        <dbReference type="Proteomes" id="UP001165962"/>
    </source>
</evidence>
<dbReference type="SUPFAM" id="SSF46689">
    <property type="entry name" value="Homeodomain-like"/>
    <property type="match status" value="2"/>
</dbReference>
<keyword evidence="1" id="KW-0805">Transcription regulation</keyword>
<evidence type="ECO:0000256" key="3">
    <source>
        <dbReference type="ARBA" id="ARBA00023163"/>
    </source>
</evidence>
<dbReference type="PANTHER" id="PTHR43280">
    <property type="entry name" value="ARAC-FAMILY TRANSCRIPTIONAL REGULATOR"/>
    <property type="match status" value="1"/>
</dbReference>
<accession>A0ABX0JB34</accession>
<evidence type="ECO:0000256" key="4">
    <source>
        <dbReference type="SAM" id="Phobius"/>
    </source>
</evidence>
<dbReference type="EMBL" id="JAAOIW010000013">
    <property type="protein sequence ID" value="NHN33629.1"/>
    <property type="molecule type" value="Genomic_DNA"/>
</dbReference>
<sequence>MFGNGRFFRKSLITVLIIASLPGLFIGIAIYFVGSHQISEELNTIHQQQLLQAQKSIDNQLSTLEVSLSHWAFDPQFDEKLRRLDTEFGYSQVQDIYKTLLVMKELNPLIQQVSLYLEEPKPLLFTENGYERLGQSDYPKYHQLLDQPTSTQWIHYSSSLQSDKRALTEHLSLLHKIPGGSPRPFGVFLVSVDPVVLDNMITLLTPRGEGTSFLVKKNGEWLSPAARSGQVRDLDEALRAKVMEQGEARAPFVYTWEGELYSVSYGIFSRLNQEWIYVSATPLQSLTAPVVFISRLILAISSFGLLLAAILSWFASKQLYSPIKKLVQLYSSRGNQRMEGRDEFELIESVWNHVTRESQNLQSLLERQLPQVREGFLLQLLQGYLTHLSESDLQERIENLGFGVKESRFSVIFIQLLGFSNLQGRFFEGDEVLVTFAASNIVKELAENAMQKAEAINFHDLTVGLLICSPPAEPISQWKARVVELLKEITVRLNTLLHVRVVIGFGAPAPMLSDIPDILEATRQAIRFRDVREDNQIFDLEELVHNIDKPLVYPFQLEREVVQAVRMGSEEEAIQAVQRFLDELRAHAAKELWVQQGMLHLLGSVQNAMMHIGTNLHELYEGLNLYEQLCQLKEPEAIGKWFQVRVLSPFMQDIRRKQDLLMHKLVERVIFTIQERYMDDISLDAIAESHRLSSYTLSRTFKLMTGINFIDYLTEVRLEKAKELLRDTDWKLHEVAERVGYQPSYFGRIFKKNVGVTPNRYRESMKENKPII</sequence>
<protein>
    <submittedName>
        <fullName evidence="6">Helix-turn-helix transcriptional regulator</fullName>
    </submittedName>
</protein>
<dbReference type="Gene3D" id="1.10.10.60">
    <property type="entry name" value="Homeodomain-like"/>
    <property type="match status" value="2"/>
</dbReference>